<dbReference type="AlphaFoldDB" id="A0A316V808"/>
<dbReference type="GO" id="GO:0016853">
    <property type="term" value="F:isomerase activity"/>
    <property type="evidence" value="ECO:0007669"/>
    <property type="project" value="UniProtKB-KW"/>
</dbReference>
<dbReference type="GO" id="GO:0016616">
    <property type="term" value="F:oxidoreductase activity, acting on the CH-OH group of donors, NAD or NADP as acceptor"/>
    <property type="evidence" value="ECO:0007669"/>
    <property type="project" value="InterPro"/>
</dbReference>
<dbReference type="Gene3D" id="3.40.50.720">
    <property type="entry name" value="NAD(P)-binding Rossmann-like Domain"/>
    <property type="match status" value="2"/>
</dbReference>
<evidence type="ECO:0000313" key="4">
    <source>
        <dbReference type="EMBL" id="PWN33656.1"/>
    </source>
</evidence>
<dbReference type="PANTHER" id="PTHR43245:SF51">
    <property type="entry name" value="SHORT CHAIN DEHYDROGENASE_REDUCTASE FAMILY 42E, MEMBER 2"/>
    <property type="match status" value="1"/>
</dbReference>
<feature type="domain" description="3-beta hydroxysteroid dehydrogenase/isomerase" evidence="3">
    <location>
        <begin position="12"/>
        <end position="236"/>
    </location>
</feature>
<keyword evidence="5" id="KW-1185">Reference proteome</keyword>
<dbReference type="FunCoup" id="A0A316V808">
    <property type="interactions" value="119"/>
</dbReference>
<reference evidence="4 5" key="1">
    <citation type="journal article" date="2018" name="Mol. Biol. Evol.">
        <title>Broad Genomic Sampling Reveals a Smut Pathogenic Ancestry of the Fungal Clade Ustilaginomycotina.</title>
        <authorList>
            <person name="Kijpornyongpan T."/>
            <person name="Mondo S.J."/>
            <person name="Barry K."/>
            <person name="Sandor L."/>
            <person name="Lee J."/>
            <person name="Lipzen A."/>
            <person name="Pangilinan J."/>
            <person name="LaButti K."/>
            <person name="Hainaut M."/>
            <person name="Henrissat B."/>
            <person name="Grigoriev I.V."/>
            <person name="Spatafora J.W."/>
            <person name="Aime M.C."/>
        </authorList>
    </citation>
    <scope>NUCLEOTIDE SEQUENCE [LARGE SCALE GENOMIC DNA]</scope>
    <source>
        <strain evidence="4 5">MCA 3882</strain>
    </source>
</reference>
<gene>
    <name evidence="4" type="ORF">FA14DRAFT_173429</name>
</gene>
<dbReference type="InParanoid" id="A0A316V808"/>
<comment type="similarity">
    <text evidence="1">Belongs to the 3-beta-HSD family.</text>
</comment>
<dbReference type="InterPro" id="IPR002225">
    <property type="entry name" value="3Beta_OHSteriod_DH/Estase"/>
</dbReference>
<dbReference type="InterPro" id="IPR036291">
    <property type="entry name" value="NAD(P)-bd_dom_sf"/>
</dbReference>
<dbReference type="Pfam" id="PF01073">
    <property type="entry name" value="3Beta_HSD"/>
    <property type="match status" value="1"/>
</dbReference>
<dbReference type="GO" id="GO:0006694">
    <property type="term" value="P:steroid biosynthetic process"/>
    <property type="evidence" value="ECO:0007669"/>
    <property type="project" value="InterPro"/>
</dbReference>
<dbReference type="SUPFAM" id="SSF51735">
    <property type="entry name" value="NAD(P)-binding Rossmann-fold domains"/>
    <property type="match status" value="1"/>
</dbReference>
<dbReference type="OrthoDB" id="10058185at2759"/>
<keyword evidence="2" id="KW-0560">Oxidoreductase</keyword>
<protein>
    <submittedName>
        <fullName evidence="4">3-beta hydroxysteroid dehydrogenase/isomerase</fullName>
    </submittedName>
</protein>
<keyword evidence="4" id="KW-0413">Isomerase</keyword>
<organism evidence="4 5">
    <name type="scientific">Meira miltonrushii</name>
    <dbReference type="NCBI Taxonomy" id="1280837"/>
    <lineage>
        <taxon>Eukaryota</taxon>
        <taxon>Fungi</taxon>
        <taxon>Dikarya</taxon>
        <taxon>Basidiomycota</taxon>
        <taxon>Ustilaginomycotina</taxon>
        <taxon>Exobasidiomycetes</taxon>
        <taxon>Exobasidiales</taxon>
        <taxon>Brachybasidiaceae</taxon>
        <taxon>Meira</taxon>
    </lineage>
</organism>
<dbReference type="STRING" id="1280837.A0A316V808"/>
<dbReference type="EMBL" id="KZ819604">
    <property type="protein sequence ID" value="PWN33656.1"/>
    <property type="molecule type" value="Genomic_DNA"/>
</dbReference>
<accession>A0A316V808</accession>
<evidence type="ECO:0000256" key="1">
    <source>
        <dbReference type="ARBA" id="ARBA00009219"/>
    </source>
</evidence>
<proteinExistence type="inferred from homology"/>
<dbReference type="RefSeq" id="XP_025353958.1">
    <property type="nucleotide sequence ID" value="XM_025500480.1"/>
</dbReference>
<evidence type="ECO:0000256" key="2">
    <source>
        <dbReference type="ARBA" id="ARBA00023002"/>
    </source>
</evidence>
<sequence>MATSKANGAKYVVIGGSGFLGSNIIQALVNRGEKNVHSIDLNQPSGSLSVPGVPFQSADITSVESLKSAFEKIKPDVVFHTASPAAISRNTELFRKVNVGGTENVIAAAQRANVKVIVYTSSASVVFEGKDLVNVDERMPYPEKHFDTYDETKAEGERLILAANTDEGAEGLKTVALRPAGIFGPNDRQAIPKTINVLKTGKQNVQIGDNMNLSDWTYVENLAHAHLLAADKLLKGAQPYPRELLASVHLPIRNAGAAQPDTYLERGVPTSDKRPDVAGAKDYAREIPNTSSNLTTFDGQPATDIRPVIRNKFDQFFHLVNPEIPSAGNPIPETVSIAEENIKVAGEIFFITNGQPIPFWDFMRGVWREYDPSSVDLKKVWHIPKDLGYSMAYLAEWAYWFKGEKEGSFDRYKVGYTTVTRYFNIEKARRALGYEPLYNLEEGIRRSVAWYKENEK</sequence>
<name>A0A316V808_9BASI</name>
<dbReference type="InterPro" id="IPR050177">
    <property type="entry name" value="Lipid_A_modif_metabolic_enz"/>
</dbReference>
<evidence type="ECO:0000313" key="5">
    <source>
        <dbReference type="Proteomes" id="UP000245771"/>
    </source>
</evidence>
<evidence type="ECO:0000259" key="3">
    <source>
        <dbReference type="Pfam" id="PF01073"/>
    </source>
</evidence>
<dbReference type="GeneID" id="37022261"/>
<dbReference type="PANTHER" id="PTHR43245">
    <property type="entry name" value="BIFUNCTIONAL POLYMYXIN RESISTANCE PROTEIN ARNA"/>
    <property type="match status" value="1"/>
</dbReference>
<dbReference type="Proteomes" id="UP000245771">
    <property type="component" value="Unassembled WGS sequence"/>
</dbReference>